<reference evidence="2 3" key="1">
    <citation type="journal article" date="2019" name="Commun. Biol.">
        <title>The bagworm genome reveals a unique fibroin gene that provides high tensile strength.</title>
        <authorList>
            <person name="Kono N."/>
            <person name="Nakamura H."/>
            <person name="Ohtoshi R."/>
            <person name="Tomita M."/>
            <person name="Numata K."/>
            <person name="Arakawa K."/>
        </authorList>
    </citation>
    <scope>NUCLEOTIDE SEQUENCE [LARGE SCALE GENOMIC DNA]</scope>
</reference>
<feature type="region of interest" description="Disordered" evidence="1">
    <location>
        <begin position="137"/>
        <end position="203"/>
    </location>
</feature>
<name>A0A4C1WYJ6_EUMVA</name>
<evidence type="ECO:0000313" key="2">
    <source>
        <dbReference type="EMBL" id="GBP55179.1"/>
    </source>
</evidence>
<gene>
    <name evidence="2" type="ORF">EVAR_90201_1</name>
</gene>
<evidence type="ECO:0000313" key="3">
    <source>
        <dbReference type="Proteomes" id="UP000299102"/>
    </source>
</evidence>
<keyword evidence="3" id="KW-1185">Reference proteome</keyword>
<organism evidence="2 3">
    <name type="scientific">Eumeta variegata</name>
    <name type="common">Bagworm moth</name>
    <name type="synonym">Eumeta japonica</name>
    <dbReference type="NCBI Taxonomy" id="151549"/>
    <lineage>
        <taxon>Eukaryota</taxon>
        <taxon>Metazoa</taxon>
        <taxon>Ecdysozoa</taxon>
        <taxon>Arthropoda</taxon>
        <taxon>Hexapoda</taxon>
        <taxon>Insecta</taxon>
        <taxon>Pterygota</taxon>
        <taxon>Neoptera</taxon>
        <taxon>Endopterygota</taxon>
        <taxon>Lepidoptera</taxon>
        <taxon>Glossata</taxon>
        <taxon>Ditrysia</taxon>
        <taxon>Tineoidea</taxon>
        <taxon>Psychidae</taxon>
        <taxon>Oiketicinae</taxon>
        <taxon>Eumeta</taxon>
    </lineage>
</organism>
<dbReference type="Proteomes" id="UP000299102">
    <property type="component" value="Unassembled WGS sequence"/>
</dbReference>
<feature type="compositionally biased region" description="Basic and acidic residues" evidence="1">
    <location>
        <begin position="137"/>
        <end position="154"/>
    </location>
</feature>
<protein>
    <submittedName>
        <fullName evidence="2">Uncharacterized protein</fullName>
    </submittedName>
</protein>
<comment type="caution">
    <text evidence="2">The sequence shown here is derived from an EMBL/GenBank/DDBJ whole genome shotgun (WGS) entry which is preliminary data.</text>
</comment>
<sequence length="222" mass="25494">MRQRRRNRQRTSWGLVARNPAARLGFARAGKHRCRLLIVSSSTDVACRVPESRADIAVKIRSLRRLRWPPDAANKRCHKCGDNMRGRRLNVFLIMNRAAICLQGFRVVGCERGAWPRAVAGDAASFVGYTKSLRDQLRERERQREKERQREETLPARPHALRKVPTEREHKASLRFPRPRGCGNSADANNADKTAEPRAARGWYTPHPACIARSCERRREKV</sequence>
<proteinExistence type="predicted"/>
<accession>A0A4C1WYJ6</accession>
<evidence type="ECO:0000256" key="1">
    <source>
        <dbReference type="SAM" id="MobiDB-lite"/>
    </source>
</evidence>
<dbReference type="EMBL" id="BGZK01000662">
    <property type="protein sequence ID" value="GBP55179.1"/>
    <property type="molecule type" value="Genomic_DNA"/>
</dbReference>
<dbReference type="AlphaFoldDB" id="A0A4C1WYJ6"/>